<proteinExistence type="predicted"/>
<gene>
    <name evidence="1" type="ORF">P9271_19760</name>
</gene>
<keyword evidence="2" id="KW-1185">Reference proteome</keyword>
<protein>
    <submittedName>
        <fullName evidence="1">Uncharacterized protein</fullName>
    </submittedName>
</protein>
<evidence type="ECO:0000313" key="2">
    <source>
        <dbReference type="Proteomes" id="UP001342826"/>
    </source>
</evidence>
<sequence>MDIIGCILKGNICCNDKESLEIKFSPINELSEALLGMHLKWLEDVLKNG</sequence>
<dbReference type="EMBL" id="JARTFS010000018">
    <property type="protein sequence ID" value="MED4403548.1"/>
    <property type="molecule type" value="Genomic_DNA"/>
</dbReference>
<dbReference type="GeneID" id="301143448"/>
<organism evidence="1 2">
    <name type="scientific">Metabacillus fastidiosus</name>
    <dbReference type="NCBI Taxonomy" id="1458"/>
    <lineage>
        <taxon>Bacteria</taxon>
        <taxon>Bacillati</taxon>
        <taxon>Bacillota</taxon>
        <taxon>Bacilli</taxon>
        <taxon>Bacillales</taxon>
        <taxon>Bacillaceae</taxon>
        <taxon>Metabacillus</taxon>
    </lineage>
</organism>
<reference evidence="1 2" key="1">
    <citation type="submission" date="2023-03" db="EMBL/GenBank/DDBJ databases">
        <title>Bacillus Genome Sequencing.</title>
        <authorList>
            <person name="Dunlap C."/>
        </authorList>
    </citation>
    <scope>NUCLEOTIDE SEQUENCE [LARGE SCALE GENOMIC DNA]</scope>
    <source>
        <strain evidence="1 2">NRS-1717</strain>
    </source>
</reference>
<comment type="caution">
    <text evidence="1">The sequence shown here is derived from an EMBL/GenBank/DDBJ whole genome shotgun (WGS) entry which is preliminary data.</text>
</comment>
<dbReference type="RefSeq" id="WP_156483534.1">
    <property type="nucleotide sequence ID" value="NZ_JARTFQ010000006.1"/>
</dbReference>
<accession>A0ABU6P3Q1</accession>
<name>A0ABU6P3Q1_9BACI</name>
<evidence type="ECO:0000313" key="1">
    <source>
        <dbReference type="EMBL" id="MED4403548.1"/>
    </source>
</evidence>
<dbReference type="Proteomes" id="UP001342826">
    <property type="component" value="Unassembled WGS sequence"/>
</dbReference>